<keyword evidence="3" id="KW-1185">Reference proteome</keyword>
<organism evidence="2 3">
    <name type="scientific">Taenia crassiceps</name>
    <dbReference type="NCBI Taxonomy" id="6207"/>
    <lineage>
        <taxon>Eukaryota</taxon>
        <taxon>Metazoa</taxon>
        <taxon>Spiralia</taxon>
        <taxon>Lophotrochozoa</taxon>
        <taxon>Platyhelminthes</taxon>
        <taxon>Cestoda</taxon>
        <taxon>Eucestoda</taxon>
        <taxon>Cyclophyllidea</taxon>
        <taxon>Taeniidae</taxon>
        <taxon>Taenia</taxon>
    </lineage>
</organism>
<name>A0ABR4QRQ3_9CEST</name>
<proteinExistence type="predicted"/>
<feature type="compositionally biased region" description="Polar residues" evidence="1">
    <location>
        <begin position="1"/>
        <end position="10"/>
    </location>
</feature>
<feature type="region of interest" description="Disordered" evidence="1">
    <location>
        <begin position="1"/>
        <end position="23"/>
    </location>
</feature>
<feature type="compositionally biased region" description="Basic and acidic residues" evidence="1">
    <location>
        <begin position="11"/>
        <end position="23"/>
    </location>
</feature>
<accession>A0ABR4QRQ3</accession>
<gene>
    <name evidence="2" type="ORF">TcWFU_005940</name>
</gene>
<dbReference type="Proteomes" id="UP001651158">
    <property type="component" value="Unassembled WGS sequence"/>
</dbReference>
<sequence>MPGQTVTTSRWRIDERAPKHPDRLQHTLSKDKVTALDEFGEALLKSRAERSAETEPHHLVTLQEHPAALTYQPWAGVHQKAPAPPPVEKKQVIF</sequence>
<protein>
    <submittedName>
        <fullName evidence="2">Uncharacterized protein</fullName>
    </submittedName>
</protein>
<evidence type="ECO:0000313" key="3">
    <source>
        <dbReference type="Proteomes" id="UP001651158"/>
    </source>
</evidence>
<evidence type="ECO:0000256" key="1">
    <source>
        <dbReference type="SAM" id="MobiDB-lite"/>
    </source>
</evidence>
<dbReference type="EMBL" id="JAKROA010000001">
    <property type="protein sequence ID" value="KAL5112243.1"/>
    <property type="molecule type" value="Genomic_DNA"/>
</dbReference>
<reference evidence="2 3" key="1">
    <citation type="journal article" date="2022" name="Front. Cell. Infect. Microbiol.">
        <title>The Genomes of Two Strains of Taenia crassiceps the Animal Model for the Study of Human Cysticercosis.</title>
        <authorList>
            <person name="Bobes R.J."/>
            <person name="Estrada K."/>
            <person name="Rios-Valencia D.G."/>
            <person name="Calderon-Gallegos A."/>
            <person name="de la Torre P."/>
            <person name="Carrero J.C."/>
            <person name="Sanchez-Flores A."/>
            <person name="Laclette J.P."/>
        </authorList>
    </citation>
    <scope>NUCLEOTIDE SEQUENCE [LARGE SCALE GENOMIC DNA]</scope>
    <source>
        <strain evidence="2">WFUcys</strain>
    </source>
</reference>
<comment type="caution">
    <text evidence="2">The sequence shown here is derived from an EMBL/GenBank/DDBJ whole genome shotgun (WGS) entry which is preliminary data.</text>
</comment>
<evidence type="ECO:0000313" key="2">
    <source>
        <dbReference type="EMBL" id="KAL5112243.1"/>
    </source>
</evidence>